<dbReference type="PANTHER" id="PTHR10039">
    <property type="entry name" value="AMELOGENIN"/>
    <property type="match status" value="1"/>
</dbReference>
<dbReference type="SUPFAM" id="SSF56112">
    <property type="entry name" value="Protein kinase-like (PK-like)"/>
    <property type="match status" value="1"/>
</dbReference>
<dbReference type="Gene3D" id="3.90.1200.10">
    <property type="match status" value="1"/>
</dbReference>
<dbReference type="SUPFAM" id="SSF52540">
    <property type="entry name" value="P-loop containing nucleoside triphosphate hydrolases"/>
    <property type="match status" value="1"/>
</dbReference>
<evidence type="ECO:0000259" key="2">
    <source>
        <dbReference type="PROSITE" id="PS50011"/>
    </source>
</evidence>
<sequence length="1249" mass="143767">MDPASIIGTTSAVLTFVDTVVKIFSIGRQVHDSATDGLEEHKRLRDITFALEHGIATLEQQRESKTSLSAEENSLLKVATHCRDVGKKISDLLARYQIEPDTATTQKPPSLVKKGTGRSFKKATKITLRILWDQPEAKELKQEFNMCTVQLNAHLTLISRSDILQRLDDLFTKCRQDNSTNVKEIRNALETTLVNVSEKSNGLIKQIDSMELKLDQLVDDHSVWLGHINKLRELFETSRSTITEINCQRVLQSIAFQSMKTRHMEIANVELAENTFKWMVKDETVPSSQEHLKQSFRNWLEHGEGIFHISGKPGSGKSTLMSFLVDHPETKSQLIKWARNGNMILIASMFLWNLGSVEQKSMDGVRRTLLYAILNEHKKLIPQLFGNVWNLSSWEPRIPQQRLELSSKEINIALQNLIADTTRGYQYCFFIDGVDEFEDPNMFKRKLAAELIHWSSHQGVKICVSSREEAPWITHFADYPKLELHLATKQDIRKMIENHLSDDRHLNTFDPAESEEFVSAFVKMASGVFIWVKLVLRELEAKLDYEVSLKALYQVLYTVPEKLDEFYERILLKIPSSDIREAWAILDILVETAVWENPRHFNVYQYSLVGDLMANPDFYQQNSDYILSSDDMVWQALDRIDHFRKRIPLLFRGLVEVTPIDSWVDEWFGPGGESLAFCHRSMGEYLRTGSFHDKRRPKVDKEIVMLKCFIGQVNRFWDEHLFPQLYMRQVLRNILFRIQKTSKGLELPVLGMLDEQLFRRQLREHEDSFLDFFESSVNPFGVNESNTRVVSVFSSSCAVGFQDYIDWAIRNRPSWREDESFRAAAVASVWGCAWDTPIRSKETLKILFRDGFGPNSCWTIGDKSDESDRQDCVLKNVQVEIGASQDGQQSEKSMLSFGGKQFPVSKKVISRFPHGGPVREILLHFGSKHLSTFFDTCKRDSESTEVESQSECWGIAEERERERIGIRDLPMRYILIGTVNRTCDGIRAVACILSKMSQIITPEQLSNGYKLAFGPVYRINPTTVVKTHARMAEVEMMKFVRDNTSIPVPEVQNAYTDEKSSKVVIVMDYVEGKTLKDAWIDLTEAERESVISQLRDYMTELHAFKGDFIGCINGTACNDQYFDDDPEGYGPYKTEEEFNQGIVKAMKKDNENGFAEWRCTVWLSVMKDHEIVLTHGDFDPRNIIVQGDKVAAILDWELSGYYPSYWEYGKAMLRPEWEGPWSRSKAIDKVLEPFHKELAVMWSSNDVIY</sequence>
<accession>A0A8H4L0L5</accession>
<dbReference type="EMBL" id="JAADYS010002013">
    <property type="protein sequence ID" value="KAF4460116.1"/>
    <property type="molecule type" value="Genomic_DNA"/>
</dbReference>
<dbReference type="InterPro" id="IPR027417">
    <property type="entry name" value="P-loop_NTPase"/>
</dbReference>
<dbReference type="PROSITE" id="PS50011">
    <property type="entry name" value="PROTEIN_KINASE_DOM"/>
    <property type="match status" value="1"/>
</dbReference>
<dbReference type="Proteomes" id="UP000554235">
    <property type="component" value="Unassembled WGS sequence"/>
</dbReference>
<dbReference type="InterPro" id="IPR000719">
    <property type="entry name" value="Prot_kinase_dom"/>
</dbReference>
<dbReference type="PANTHER" id="PTHR10039:SF5">
    <property type="entry name" value="NACHT DOMAIN-CONTAINING PROTEIN"/>
    <property type="match status" value="1"/>
</dbReference>
<dbReference type="OrthoDB" id="443402at2759"/>
<protein>
    <submittedName>
        <fullName evidence="3">Kinase-like domain</fullName>
    </submittedName>
</protein>
<organism evidence="3 4">
    <name type="scientific">Fusarium albosuccineum</name>
    <dbReference type="NCBI Taxonomy" id="1237068"/>
    <lineage>
        <taxon>Eukaryota</taxon>
        <taxon>Fungi</taxon>
        <taxon>Dikarya</taxon>
        <taxon>Ascomycota</taxon>
        <taxon>Pezizomycotina</taxon>
        <taxon>Sordariomycetes</taxon>
        <taxon>Hypocreomycetidae</taxon>
        <taxon>Hypocreales</taxon>
        <taxon>Nectriaceae</taxon>
        <taxon>Fusarium</taxon>
        <taxon>Fusarium decemcellulare species complex</taxon>
    </lineage>
</organism>
<keyword evidence="4" id="KW-1185">Reference proteome</keyword>
<reference evidence="3 4" key="1">
    <citation type="submission" date="2020-01" db="EMBL/GenBank/DDBJ databases">
        <title>Identification and distribution of gene clusters putatively required for synthesis of sphingolipid metabolism inhibitors in phylogenetically diverse species of the filamentous fungus Fusarium.</title>
        <authorList>
            <person name="Kim H.-S."/>
            <person name="Busman M."/>
            <person name="Brown D.W."/>
            <person name="Divon H."/>
            <person name="Uhlig S."/>
            <person name="Proctor R.H."/>
        </authorList>
    </citation>
    <scope>NUCLEOTIDE SEQUENCE [LARGE SCALE GENOMIC DNA]</scope>
    <source>
        <strain evidence="3 4">NRRL 20459</strain>
    </source>
</reference>
<evidence type="ECO:0000256" key="1">
    <source>
        <dbReference type="ARBA" id="ARBA00022737"/>
    </source>
</evidence>
<dbReference type="InterPro" id="IPR011009">
    <property type="entry name" value="Kinase-like_dom_sf"/>
</dbReference>
<dbReference type="InterPro" id="IPR002575">
    <property type="entry name" value="Aminoglycoside_PTrfase"/>
</dbReference>
<comment type="caution">
    <text evidence="3">The sequence shown here is derived from an EMBL/GenBank/DDBJ whole genome shotgun (WGS) entry which is preliminary data.</text>
</comment>
<gene>
    <name evidence="3" type="ORF">FALBO_13114</name>
</gene>
<name>A0A8H4L0L5_9HYPO</name>
<dbReference type="GO" id="GO:0005524">
    <property type="term" value="F:ATP binding"/>
    <property type="evidence" value="ECO:0007669"/>
    <property type="project" value="InterPro"/>
</dbReference>
<dbReference type="GO" id="GO:0004672">
    <property type="term" value="F:protein kinase activity"/>
    <property type="evidence" value="ECO:0007669"/>
    <property type="project" value="InterPro"/>
</dbReference>
<keyword evidence="3" id="KW-0418">Kinase</keyword>
<evidence type="ECO:0000313" key="4">
    <source>
        <dbReference type="Proteomes" id="UP000554235"/>
    </source>
</evidence>
<keyword evidence="3" id="KW-0808">Transferase</keyword>
<dbReference type="AlphaFoldDB" id="A0A8H4L0L5"/>
<feature type="domain" description="Protein kinase" evidence="2">
    <location>
        <begin position="976"/>
        <end position="1249"/>
    </location>
</feature>
<dbReference type="Gene3D" id="3.40.50.300">
    <property type="entry name" value="P-loop containing nucleotide triphosphate hydrolases"/>
    <property type="match status" value="1"/>
</dbReference>
<proteinExistence type="predicted"/>
<dbReference type="InterPro" id="IPR056884">
    <property type="entry name" value="NPHP3-like_N"/>
</dbReference>
<evidence type="ECO:0000313" key="3">
    <source>
        <dbReference type="EMBL" id="KAF4460116.1"/>
    </source>
</evidence>
<dbReference type="CDD" id="cd05120">
    <property type="entry name" value="APH_ChoK_like"/>
    <property type="match status" value="1"/>
</dbReference>
<dbReference type="Pfam" id="PF01636">
    <property type="entry name" value="APH"/>
    <property type="match status" value="1"/>
</dbReference>
<dbReference type="Pfam" id="PF24883">
    <property type="entry name" value="NPHP3_N"/>
    <property type="match status" value="1"/>
</dbReference>
<keyword evidence="1" id="KW-0677">Repeat</keyword>